<protein>
    <submittedName>
        <fullName evidence="7">UbiA prenyltransferase</fullName>
    </submittedName>
</protein>
<dbReference type="PANTHER" id="PTHR42723">
    <property type="entry name" value="CHLOROPHYLL SYNTHASE"/>
    <property type="match status" value="1"/>
</dbReference>
<organism evidence="7 8">
    <name type="scientific">Polaromonas naphthalenivorans (strain CJ2)</name>
    <dbReference type="NCBI Taxonomy" id="365044"/>
    <lineage>
        <taxon>Bacteria</taxon>
        <taxon>Pseudomonadati</taxon>
        <taxon>Pseudomonadota</taxon>
        <taxon>Betaproteobacteria</taxon>
        <taxon>Burkholderiales</taxon>
        <taxon>Comamonadaceae</taxon>
        <taxon>Polaromonas</taxon>
    </lineage>
</organism>
<evidence type="ECO:0000313" key="7">
    <source>
        <dbReference type="EMBL" id="ABM38797.1"/>
    </source>
</evidence>
<dbReference type="CDD" id="cd13963">
    <property type="entry name" value="PT_UbiA_2"/>
    <property type="match status" value="1"/>
</dbReference>
<feature type="transmembrane region" description="Helical" evidence="6">
    <location>
        <begin position="97"/>
        <end position="121"/>
    </location>
</feature>
<dbReference type="AlphaFoldDB" id="A1VT19"/>
<dbReference type="EMBL" id="CP000529">
    <property type="protein sequence ID" value="ABM38797.1"/>
    <property type="molecule type" value="Genomic_DNA"/>
</dbReference>
<keyword evidence="2" id="KW-1003">Cell membrane</keyword>
<evidence type="ECO:0000256" key="1">
    <source>
        <dbReference type="ARBA" id="ARBA00004141"/>
    </source>
</evidence>
<proteinExistence type="predicted"/>
<reference evidence="8" key="1">
    <citation type="journal article" date="2009" name="Environ. Microbiol.">
        <title>The genome of Polaromonas naphthalenivorans strain CJ2, isolated from coal tar-contaminated sediment, reveals physiological and metabolic versatility and evolution through extensive horizontal gene transfer.</title>
        <authorList>
            <person name="Yagi J.M."/>
            <person name="Sims D."/>
            <person name="Brettin T."/>
            <person name="Bruce D."/>
            <person name="Madsen E.L."/>
        </authorList>
    </citation>
    <scope>NUCLEOTIDE SEQUENCE [LARGE SCALE GENOMIC DNA]</scope>
    <source>
        <strain evidence="8">CJ2</strain>
    </source>
</reference>
<sequence length="303" mass="33376">MLESRFRLHALAFSLMSSFSSSLLALVRLTRPHQWVKNVFVFAGLVFSQSWGNALLDLRVLQAFAAFCCASGLVYILNDWHDRASDALHPVKRNRPLASGAVTPGSALGLAAALLAAGMFLAAGNRTLLLLLALYVALNIAYSWRLKQVPVVDVSIIAAGFMLRLLAGTVAVGIPPSRWLLLTGIFMTLYLGFCKRKAESFQDEASQRAVMAHYPTALLDTFIATTMTATLTTYSLFATSPEAQLQHSERLLYTVPVVIFGLLRYTYQVHRGRGEDVARDLLRDAWLLGAGALWLAIFLSHRF</sequence>
<dbReference type="Proteomes" id="UP000000644">
    <property type="component" value="Chromosome"/>
</dbReference>
<name>A1VT19_POLNA</name>
<feature type="transmembrane region" description="Helical" evidence="6">
    <location>
        <begin position="58"/>
        <end position="77"/>
    </location>
</feature>
<feature type="transmembrane region" description="Helical" evidence="6">
    <location>
        <begin position="34"/>
        <end position="52"/>
    </location>
</feature>
<evidence type="ECO:0000256" key="4">
    <source>
        <dbReference type="ARBA" id="ARBA00022989"/>
    </source>
</evidence>
<gene>
    <name evidence="7" type="ordered locus">Pnap_3500</name>
</gene>
<dbReference type="Gene3D" id="1.10.357.140">
    <property type="entry name" value="UbiA prenyltransferase"/>
    <property type="match status" value="1"/>
</dbReference>
<dbReference type="InterPro" id="IPR000537">
    <property type="entry name" value="UbiA_prenyltransferase"/>
</dbReference>
<feature type="transmembrane region" description="Helical" evidence="6">
    <location>
        <begin position="179"/>
        <end position="196"/>
    </location>
</feature>
<keyword evidence="8" id="KW-1185">Reference proteome</keyword>
<keyword evidence="5 6" id="KW-0472">Membrane</keyword>
<evidence type="ECO:0000256" key="2">
    <source>
        <dbReference type="ARBA" id="ARBA00022475"/>
    </source>
</evidence>
<dbReference type="eggNOG" id="COG0382">
    <property type="taxonomic scope" value="Bacteria"/>
</dbReference>
<dbReference type="KEGG" id="pna:Pnap_3500"/>
<evidence type="ECO:0000313" key="8">
    <source>
        <dbReference type="Proteomes" id="UP000000644"/>
    </source>
</evidence>
<keyword evidence="4 6" id="KW-1133">Transmembrane helix</keyword>
<dbReference type="STRING" id="365044.Pnap_3500"/>
<dbReference type="PANTHER" id="PTHR42723:SF1">
    <property type="entry name" value="CHLOROPHYLL SYNTHASE, CHLOROPLASTIC"/>
    <property type="match status" value="1"/>
</dbReference>
<keyword evidence="7" id="KW-0808">Transferase</keyword>
<feature type="transmembrane region" description="Helical" evidence="6">
    <location>
        <begin position="127"/>
        <end position="144"/>
    </location>
</feature>
<evidence type="ECO:0000256" key="6">
    <source>
        <dbReference type="SAM" id="Phobius"/>
    </source>
</evidence>
<keyword evidence="3 6" id="KW-0812">Transmembrane</keyword>
<accession>A1VT19</accession>
<dbReference type="GO" id="GO:0016765">
    <property type="term" value="F:transferase activity, transferring alkyl or aryl (other than methyl) groups"/>
    <property type="evidence" value="ECO:0007669"/>
    <property type="project" value="InterPro"/>
</dbReference>
<feature type="transmembrane region" description="Helical" evidence="6">
    <location>
        <begin position="251"/>
        <end position="269"/>
    </location>
</feature>
<dbReference type="InterPro" id="IPR044878">
    <property type="entry name" value="UbiA_sf"/>
</dbReference>
<evidence type="ECO:0000256" key="3">
    <source>
        <dbReference type="ARBA" id="ARBA00022692"/>
    </source>
</evidence>
<comment type="subcellular location">
    <subcellularLocation>
        <location evidence="1">Membrane</location>
        <topology evidence="1">Multi-pass membrane protein</topology>
    </subcellularLocation>
</comment>
<evidence type="ECO:0000256" key="5">
    <source>
        <dbReference type="ARBA" id="ARBA00023136"/>
    </source>
</evidence>
<feature type="transmembrane region" description="Helical" evidence="6">
    <location>
        <begin position="281"/>
        <end position="300"/>
    </location>
</feature>
<dbReference type="HOGENOM" id="CLU_029423_0_1_4"/>
<feature type="transmembrane region" description="Helical" evidence="6">
    <location>
        <begin position="217"/>
        <end position="239"/>
    </location>
</feature>
<feature type="transmembrane region" description="Helical" evidence="6">
    <location>
        <begin position="151"/>
        <end position="173"/>
    </location>
</feature>
<dbReference type="GO" id="GO:0016020">
    <property type="term" value="C:membrane"/>
    <property type="evidence" value="ECO:0007669"/>
    <property type="project" value="UniProtKB-SubCell"/>
</dbReference>
<dbReference type="InterPro" id="IPR050475">
    <property type="entry name" value="Prenyltransferase_related"/>
</dbReference>
<dbReference type="Pfam" id="PF01040">
    <property type="entry name" value="UbiA"/>
    <property type="match status" value="1"/>
</dbReference>
<feature type="transmembrane region" description="Helical" evidence="6">
    <location>
        <begin position="6"/>
        <end position="27"/>
    </location>
</feature>